<protein>
    <submittedName>
        <fullName evidence="2">HEAT repeat domain-containing protein</fullName>
    </submittedName>
</protein>
<gene>
    <name evidence="2" type="ORF">D3Z33_04555</name>
</gene>
<keyword evidence="3" id="KW-1185">Reference proteome</keyword>
<evidence type="ECO:0000256" key="1">
    <source>
        <dbReference type="SAM" id="Phobius"/>
    </source>
</evidence>
<dbReference type="InterPro" id="IPR016024">
    <property type="entry name" value="ARM-type_fold"/>
</dbReference>
<dbReference type="AlphaFoldDB" id="A0A845QVM0"/>
<sequence>MEVYIVIISFIVFVIMLFIVSIYLISSIIYNNLANKTINKKVNKLQSIMYNKLSNDKGMNEEDIEQIKKISSTKLGLRAFYLAYKDYINDNGYDFTIKEYINRIISYEKIRKNSIVRDKYKKSYILYLLSEFRIDSEKTRQISLESLQDDSIYIRNNSLKLIQNIGDVELALQAINIINNTEKYFNEKILLDFSDNFKGDIDILDKKLLDTLDNYNIKLKTKIIEHYSNRKNDSLEIRDSMLNYISTSDDKDVIISSTRYFKRVIDNRVANILNKNLKNEHWEVRAISAKVICKYPNKKAIDILKQTIGDNNYFVRYNSAFSLISMEEKDQIMEELLNHHDRFAKDILAYVMFVNNIIDFESYNNYKEKFAVQGG</sequence>
<dbReference type="SUPFAM" id="SSF48371">
    <property type="entry name" value="ARM repeat"/>
    <property type="match status" value="1"/>
</dbReference>
<accession>A0A845QVM0</accession>
<organism evidence="2 3">
    <name type="scientific">Senegalia massiliensis</name>
    <dbReference type="NCBI Taxonomy" id="1720316"/>
    <lineage>
        <taxon>Bacteria</taxon>
        <taxon>Bacillati</taxon>
        <taxon>Bacillota</taxon>
        <taxon>Clostridia</taxon>
        <taxon>Eubacteriales</taxon>
        <taxon>Clostridiaceae</taxon>
        <taxon>Senegalia</taxon>
    </lineage>
</organism>
<reference evidence="2 3" key="1">
    <citation type="submission" date="2018-08" db="EMBL/GenBank/DDBJ databases">
        <title>Murine metabolic-syndrome-specific gut microbial biobank.</title>
        <authorList>
            <person name="Liu C."/>
        </authorList>
    </citation>
    <scope>NUCLEOTIDE SEQUENCE [LARGE SCALE GENOMIC DNA]</scope>
    <source>
        <strain evidence="2 3">583</strain>
    </source>
</reference>
<keyword evidence="1" id="KW-0472">Membrane</keyword>
<dbReference type="RefSeq" id="WP_160196623.1">
    <property type="nucleotide sequence ID" value="NZ_QXXA01000005.1"/>
</dbReference>
<feature type="transmembrane region" description="Helical" evidence="1">
    <location>
        <begin position="6"/>
        <end position="30"/>
    </location>
</feature>
<evidence type="ECO:0000313" key="3">
    <source>
        <dbReference type="Proteomes" id="UP000467132"/>
    </source>
</evidence>
<evidence type="ECO:0000313" key="2">
    <source>
        <dbReference type="EMBL" id="NBI06130.1"/>
    </source>
</evidence>
<comment type="caution">
    <text evidence="2">The sequence shown here is derived from an EMBL/GenBank/DDBJ whole genome shotgun (WGS) entry which is preliminary data.</text>
</comment>
<dbReference type="InterPro" id="IPR011989">
    <property type="entry name" value="ARM-like"/>
</dbReference>
<dbReference type="OrthoDB" id="2112914at2"/>
<dbReference type="Gene3D" id="1.25.10.10">
    <property type="entry name" value="Leucine-rich Repeat Variant"/>
    <property type="match status" value="1"/>
</dbReference>
<keyword evidence="1" id="KW-0812">Transmembrane</keyword>
<proteinExistence type="predicted"/>
<dbReference type="EMBL" id="QXXA01000005">
    <property type="protein sequence ID" value="NBI06130.1"/>
    <property type="molecule type" value="Genomic_DNA"/>
</dbReference>
<keyword evidence="1" id="KW-1133">Transmembrane helix</keyword>
<dbReference type="Proteomes" id="UP000467132">
    <property type="component" value="Unassembled WGS sequence"/>
</dbReference>
<name>A0A845QVM0_9CLOT</name>